<reference evidence="2 3" key="1">
    <citation type="journal article" date="2019" name="Environ. Microbiol.">
        <title>Species interactions and distinct microbial communities in high Arctic permafrost affected cryosols are associated with the CH4 and CO2 gas fluxes.</title>
        <authorList>
            <person name="Altshuler I."/>
            <person name="Hamel J."/>
            <person name="Turney S."/>
            <person name="Magnuson E."/>
            <person name="Levesque R."/>
            <person name="Greer C."/>
            <person name="Whyte L.G."/>
        </authorList>
    </citation>
    <scope>NUCLEOTIDE SEQUENCE [LARGE SCALE GENOMIC DNA]</scope>
    <source>
        <strain evidence="2 3">S9.3A</strain>
    </source>
</reference>
<dbReference type="OrthoDB" id="3542814at2"/>
<evidence type="ECO:0000313" key="3">
    <source>
        <dbReference type="Proteomes" id="UP000317722"/>
    </source>
</evidence>
<dbReference type="EMBL" id="RCZM01000001">
    <property type="protein sequence ID" value="TPG19530.1"/>
    <property type="molecule type" value="Genomic_DNA"/>
</dbReference>
<keyword evidence="3" id="KW-1185">Reference proteome</keyword>
<sequence length="138" mass="15119">MRTMLERLTEAQNAHDAVRMATCFAEDYASAQPVHPGRTFTGRAQVLTNWTAVFAGVPDFRGELLASSVDGATEWGEFDWQGRHTDGSPFAMRGVIILTVRDDLIAAARLYMEPVDRSGGDIEAAVQELYRPTSGPSD</sequence>
<dbReference type="InterPro" id="IPR037401">
    <property type="entry name" value="SnoaL-like"/>
</dbReference>
<evidence type="ECO:0000259" key="1">
    <source>
        <dbReference type="Pfam" id="PF12680"/>
    </source>
</evidence>
<evidence type="ECO:0000313" key="2">
    <source>
        <dbReference type="EMBL" id="TPG19530.1"/>
    </source>
</evidence>
<dbReference type="Gene3D" id="3.10.450.50">
    <property type="match status" value="1"/>
</dbReference>
<name>A0A502D444_9MICO</name>
<accession>A0A502D444</accession>
<dbReference type="InterPro" id="IPR032710">
    <property type="entry name" value="NTF2-like_dom_sf"/>
</dbReference>
<dbReference type="RefSeq" id="WP_140737181.1">
    <property type="nucleotide sequence ID" value="NZ_RCZM01000001.1"/>
</dbReference>
<gene>
    <name evidence="2" type="ORF">EAH86_03450</name>
</gene>
<comment type="caution">
    <text evidence="2">The sequence shown here is derived from an EMBL/GenBank/DDBJ whole genome shotgun (WGS) entry which is preliminary data.</text>
</comment>
<dbReference type="AlphaFoldDB" id="A0A502D444"/>
<proteinExistence type="predicted"/>
<dbReference type="Pfam" id="PF12680">
    <property type="entry name" value="SnoaL_2"/>
    <property type="match status" value="1"/>
</dbReference>
<dbReference type="Proteomes" id="UP000317722">
    <property type="component" value="Unassembled WGS sequence"/>
</dbReference>
<feature type="domain" description="SnoaL-like" evidence="1">
    <location>
        <begin position="6"/>
        <end position="107"/>
    </location>
</feature>
<protein>
    <submittedName>
        <fullName evidence="2">Nuclear transport factor 2 family protein</fullName>
    </submittedName>
</protein>
<organism evidence="2 3">
    <name type="scientific">Pedococcus bigeumensis</name>
    <dbReference type="NCBI Taxonomy" id="433644"/>
    <lineage>
        <taxon>Bacteria</taxon>
        <taxon>Bacillati</taxon>
        <taxon>Actinomycetota</taxon>
        <taxon>Actinomycetes</taxon>
        <taxon>Micrococcales</taxon>
        <taxon>Intrasporangiaceae</taxon>
        <taxon>Pedococcus</taxon>
    </lineage>
</organism>
<dbReference type="SUPFAM" id="SSF54427">
    <property type="entry name" value="NTF2-like"/>
    <property type="match status" value="1"/>
</dbReference>